<dbReference type="GO" id="GO:0006508">
    <property type="term" value="P:proteolysis"/>
    <property type="evidence" value="ECO:0007669"/>
    <property type="project" value="UniProtKB-KW"/>
</dbReference>
<proteinExistence type="inferred from homology"/>
<dbReference type="RefSeq" id="WP_063179363.1">
    <property type="nucleotide sequence ID" value="NZ_LQNT01000009.1"/>
</dbReference>
<dbReference type="PROSITE" id="PS00143">
    <property type="entry name" value="INSULINASE"/>
    <property type="match status" value="1"/>
</dbReference>
<dbReference type="PANTHER" id="PTHR11851">
    <property type="entry name" value="METALLOPROTEASE"/>
    <property type="match status" value="1"/>
</dbReference>
<feature type="domain" description="Peptidase M16 C-terminal" evidence="4">
    <location>
        <begin position="166"/>
        <end position="339"/>
    </location>
</feature>
<dbReference type="InterPro" id="IPR011249">
    <property type="entry name" value="Metalloenz_LuxS/M16"/>
</dbReference>
<dbReference type="GO" id="GO:0004222">
    <property type="term" value="F:metalloendopeptidase activity"/>
    <property type="evidence" value="ECO:0007669"/>
    <property type="project" value="InterPro"/>
</dbReference>
<dbReference type="InterPro" id="IPR001431">
    <property type="entry name" value="Pept_M16_Zn_BS"/>
</dbReference>
<dbReference type="Proteomes" id="UP000076490">
    <property type="component" value="Unassembled WGS sequence"/>
</dbReference>
<evidence type="ECO:0000259" key="3">
    <source>
        <dbReference type="Pfam" id="PF00675"/>
    </source>
</evidence>
<dbReference type="OrthoDB" id="9811314at2"/>
<dbReference type="InterPro" id="IPR050361">
    <property type="entry name" value="MPP/UQCRC_Complex"/>
</dbReference>
<name>A0A163F921_9BACL</name>
<feature type="domain" description="Peptidase M16 N-terminal" evidence="3">
    <location>
        <begin position="13"/>
        <end position="159"/>
    </location>
</feature>
<evidence type="ECO:0000259" key="4">
    <source>
        <dbReference type="Pfam" id="PF05193"/>
    </source>
</evidence>
<dbReference type="Pfam" id="PF05193">
    <property type="entry name" value="Peptidase_M16_C"/>
    <property type="match status" value="1"/>
</dbReference>
<dbReference type="Pfam" id="PF00675">
    <property type="entry name" value="Peptidase_M16"/>
    <property type="match status" value="1"/>
</dbReference>
<keyword evidence="5" id="KW-0645">Protease</keyword>
<dbReference type="GO" id="GO:0046872">
    <property type="term" value="F:metal ion binding"/>
    <property type="evidence" value="ECO:0007669"/>
    <property type="project" value="InterPro"/>
</dbReference>
<dbReference type="InterPro" id="IPR011765">
    <property type="entry name" value="Pept_M16_N"/>
</dbReference>
<dbReference type="InterPro" id="IPR007863">
    <property type="entry name" value="Peptidase_M16_C"/>
</dbReference>
<organism evidence="5 6">
    <name type="scientific">Bhargavaea cecembensis</name>
    <dbReference type="NCBI Taxonomy" id="394098"/>
    <lineage>
        <taxon>Bacteria</taxon>
        <taxon>Bacillati</taxon>
        <taxon>Bacillota</taxon>
        <taxon>Bacilli</taxon>
        <taxon>Bacillales</taxon>
        <taxon>Caryophanaceae</taxon>
        <taxon>Bhargavaea</taxon>
    </lineage>
</organism>
<dbReference type="EMBL" id="LQNT01000009">
    <property type="protein sequence ID" value="KZE38147.1"/>
    <property type="molecule type" value="Genomic_DNA"/>
</dbReference>
<evidence type="ECO:0000313" key="6">
    <source>
        <dbReference type="Proteomes" id="UP000076490"/>
    </source>
</evidence>
<protein>
    <submittedName>
        <fullName evidence="5">Zinc protease</fullName>
    </submittedName>
</protein>
<evidence type="ECO:0000256" key="2">
    <source>
        <dbReference type="RuleBase" id="RU004447"/>
    </source>
</evidence>
<evidence type="ECO:0000313" key="5">
    <source>
        <dbReference type="EMBL" id="KZE38147.1"/>
    </source>
</evidence>
<comment type="caution">
    <text evidence="5">The sequence shown here is derived from an EMBL/GenBank/DDBJ whole genome shotgun (WGS) entry which is preliminary data.</text>
</comment>
<dbReference type="AlphaFoldDB" id="A0A163F921"/>
<dbReference type="FunFam" id="3.30.830.10:FF:000008">
    <property type="entry name" value="Mitochondrial-processing peptidase subunit beta"/>
    <property type="match status" value="1"/>
</dbReference>
<sequence length="405" mass="45034">MIQTRRCPNGVRIVTEPMQHVRSVAIGIWVKAGARNESAGEAGMAHFIEHMLFKGTDRRTAKDIAEAIDRTGGEINAYTAMEETCFYVNVLAEDAPVAIDILADMFFNSVFDEQEMRKEKSVILEEIAMVADTPDDDVHEQLQAAMYPGHAMGRPILGTPETVSAFTREETLEFMKREYRPERVVISVAGCVDDALIGRLEQCFGTFSGGAESPLSMKRPEFTPGAIRKRKDTEQAHLCFGYPGLDVNDSDIYGMIILNALFGGSMSSRLFQRIREEKGLAYSVYSYHSSHTDTGSVTIYAGTSPSRLEETRAVIRNEVSGLLRDGVSDSEIEGAVSQMKGSLLLGLESPESRMSRNAKNELFTGEHKDIDKVMDEFRRVDGRQIRRIAERIFSGRPAESIIIPN</sequence>
<evidence type="ECO:0000256" key="1">
    <source>
        <dbReference type="ARBA" id="ARBA00007261"/>
    </source>
</evidence>
<accession>A0A163F921</accession>
<keyword evidence="5" id="KW-0378">Hydrolase</keyword>
<dbReference type="SUPFAM" id="SSF63411">
    <property type="entry name" value="LuxS/MPP-like metallohydrolase"/>
    <property type="match status" value="2"/>
</dbReference>
<gene>
    <name evidence="5" type="ORF">AV656_04275</name>
</gene>
<dbReference type="Gene3D" id="3.30.830.10">
    <property type="entry name" value="Metalloenzyme, LuxS/M16 peptidase-like"/>
    <property type="match status" value="2"/>
</dbReference>
<reference evidence="5 6" key="1">
    <citation type="submission" date="2016-01" db="EMBL/GenBank/DDBJ databases">
        <title>Whole genome sequencing of Bhargavaea cecembensis T14.</title>
        <authorList>
            <person name="Hong K.W."/>
        </authorList>
    </citation>
    <scope>NUCLEOTIDE SEQUENCE [LARGE SCALE GENOMIC DNA]</scope>
    <source>
        <strain evidence="5 6">T14</strain>
    </source>
</reference>
<comment type="similarity">
    <text evidence="1 2">Belongs to the peptidase M16 family.</text>
</comment>
<dbReference type="PANTHER" id="PTHR11851:SF49">
    <property type="entry name" value="MITOCHONDRIAL-PROCESSING PEPTIDASE SUBUNIT ALPHA"/>
    <property type="match status" value="1"/>
</dbReference>